<evidence type="ECO:0000313" key="2">
    <source>
        <dbReference type="Proteomes" id="UP000314011"/>
    </source>
</evidence>
<dbReference type="Proteomes" id="UP000314011">
    <property type="component" value="Unassembled WGS sequence"/>
</dbReference>
<sequence>MVSSSADGPVLLVVGLNGGFVPFDENPLIQDDRCVVHFSELSSVTGDLLEVLKPDEVLSPLLGPGPDAIDMLERLRELRFRGRYTALAKELPRPELVLRELRTHAAGIDVQVIDLEELRSRLAP</sequence>
<dbReference type="RefSeq" id="WP_140192812.1">
    <property type="nucleotide sequence ID" value="NZ_CP065915.1"/>
</dbReference>
<keyword evidence="2" id="KW-1185">Reference proteome</keyword>
<dbReference type="EMBL" id="VFFF01000001">
    <property type="protein sequence ID" value="TNY32133.1"/>
    <property type="molecule type" value="Genomic_DNA"/>
</dbReference>
<accession>A0A5C5GBK9</accession>
<dbReference type="AlphaFoldDB" id="A0A5C5GBK9"/>
<protein>
    <submittedName>
        <fullName evidence="1">Uncharacterized protein</fullName>
    </submittedName>
</protein>
<evidence type="ECO:0000313" key="1">
    <source>
        <dbReference type="EMBL" id="TNY32133.1"/>
    </source>
</evidence>
<gene>
    <name evidence="1" type="ORF">FHY64_02200</name>
</gene>
<proteinExistence type="predicted"/>
<reference evidence="1 2" key="1">
    <citation type="submission" date="2019-06" db="EMBL/GenBank/DDBJ databases">
        <title>Genome of new Rhodobacteraceae sp. SM1903.</title>
        <authorList>
            <person name="Ren X."/>
        </authorList>
    </citation>
    <scope>NUCLEOTIDE SEQUENCE [LARGE SCALE GENOMIC DNA]</scope>
    <source>
        <strain evidence="1 2">SM1903</strain>
    </source>
</reference>
<organism evidence="1 2">
    <name type="scientific">Pelagovum pacificum</name>
    <dbReference type="NCBI Taxonomy" id="2588711"/>
    <lineage>
        <taxon>Bacteria</taxon>
        <taxon>Pseudomonadati</taxon>
        <taxon>Pseudomonadota</taxon>
        <taxon>Alphaproteobacteria</taxon>
        <taxon>Rhodobacterales</taxon>
        <taxon>Paracoccaceae</taxon>
        <taxon>Pelagovum</taxon>
    </lineage>
</organism>
<comment type="caution">
    <text evidence="1">The sequence shown here is derived from an EMBL/GenBank/DDBJ whole genome shotgun (WGS) entry which is preliminary data.</text>
</comment>
<dbReference type="OrthoDB" id="7864872at2"/>
<name>A0A5C5GBK9_9RHOB</name>